<dbReference type="Pfam" id="PF01556">
    <property type="entry name" value="DnaJ_C"/>
    <property type="match status" value="1"/>
</dbReference>
<evidence type="ECO:0000256" key="4">
    <source>
        <dbReference type="ARBA" id="ARBA00022833"/>
    </source>
</evidence>
<dbReference type="SUPFAM" id="SSF46565">
    <property type="entry name" value="Chaperone J-domain"/>
    <property type="match status" value="1"/>
</dbReference>
<evidence type="ECO:0000256" key="3">
    <source>
        <dbReference type="ARBA" id="ARBA00022771"/>
    </source>
</evidence>
<dbReference type="FunFam" id="2.60.260.20:FF:000003">
    <property type="entry name" value="DnaJ subfamily A member 2"/>
    <property type="match status" value="1"/>
</dbReference>
<dbReference type="PANTHER" id="PTHR43888">
    <property type="entry name" value="DNAJ-LIKE-2, ISOFORM A-RELATED"/>
    <property type="match status" value="1"/>
</dbReference>
<dbReference type="EMBL" id="LKEB01000006">
    <property type="protein sequence ID" value="ROW16099.1"/>
    <property type="molecule type" value="Genomic_DNA"/>
</dbReference>
<feature type="domain" description="CR-type" evidence="9">
    <location>
        <begin position="137"/>
        <end position="220"/>
    </location>
</feature>
<evidence type="ECO:0000256" key="5">
    <source>
        <dbReference type="ARBA" id="ARBA00023186"/>
    </source>
</evidence>
<comment type="caution">
    <text evidence="10">The sequence shown here is derived from an EMBL/GenBank/DDBJ whole genome shotgun (WGS) entry which is preliminary data.</text>
</comment>
<dbReference type="InterPro" id="IPR012724">
    <property type="entry name" value="DnaJ"/>
</dbReference>
<gene>
    <name evidence="10" type="ORF">VPNG_01945</name>
</gene>
<dbReference type="AlphaFoldDB" id="A0A423XIC6"/>
<dbReference type="SUPFAM" id="SSF57938">
    <property type="entry name" value="DnaJ/Hsp40 cysteine-rich domain"/>
    <property type="match status" value="1"/>
</dbReference>
<dbReference type="FunCoup" id="A0A423XIC6">
    <property type="interactions" value="1103"/>
</dbReference>
<dbReference type="PROSITE" id="PS00636">
    <property type="entry name" value="DNAJ_1"/>
    <property type="match status" value="1"/>
</dbReference>
<accession>A0A423XIC6</accession>
<dbReference type="SMART" id="SM00271">
    <property type="entry name" value="DnaJ"/>
    <property type="match status" value="1"/>
</dbReference>
<sequence length="418" mass="45913">MVRETKFYDTLGVKPTATEQELKKAYKINALKYHPDKNAHNPEAEEKFKEVSHAYEILSDSQKRQIYDQYGEAGLEGGAGGGGGMAAEDLFAQFFGGSGFGGGLGGMFGGGMPNRGPPKARTIHHTHKVSLEDIYRGKVSKLALQRSIICPKCEGRGGKEGAVRKCAGCDGQGMKTMMRQMGPMIQRFQTACPDCNGEGEIIKDKDRCKQCSGKKTVVDRKVLHVNVDRGVKSGARVEFRGEGDQAPGIQAGDVVFEIEQKPHPRFTRREDDLLFNCEIELVTALAGGTIYIEHLDERWLSVDILPGEAIANGAVKMVRGQGMPSYRHHDCGNMYIQFNVKFPEKNWTQDPEAFESLRKILPSPDVHNIPPSEAMTEPADLEDPDTNSGARAFNDGAAMDEDDEDGHPHAERVQCASQ</sequence>
<evidence type="ECO:0000259" key="8">
    <source>
        <dbReference type="PROSITE" id="PS50076"/>
    </source>
</evidence>
<dbReference type="GO" id="GO:0005524">
    <property type="term" value="F:ATP binding"/>
    <property type="evidence" value="ECO:0007669"/>
    <property type="project" value="InterPro"/>
</dbReference>
<dbReference type="PROSITE" id="PS50076">
    <property type="entry name" value="DNAJ_2"/>
    <property type="match status" value="1"/>
</dbReference>
<organism evidence="10 11">
    <name type="scientific">Cytospora leucostoma</name>
    <dbReference type="NCBI Taxonomy" id="1230097"/>
    <lineage>
        <taxon>Eukaryota</taxon>
        <taxon>Fungi</taxon>
        <taxon>Dikarya</taxon>
        <taxon>Ascomycota</taxon>
        <taxon>Pezizomycotina</taxon>
        <taxon>Sordariomycetes</taxon>
        <taxon>Sordariomycetidae</taxon>
        <taxon>Diaporthales</taxon>
        <taxon>Cytosporaceae</taxon>
        <taxon>Cytospora</taxon>
    </lineage>
</organism>
<evidence type="ECO:0000256" key="2">
    <source>
        <dbReference type="ARBA" id="ARBA00022737"/>
    </source>
</evidence>
<dbReference type="OrthoDB" id="550424at2759"/>
<dbReference type="GO" id="GO:0051082">
    <property type="term" value="F:unfolded protein binding"/>
    <property type="evidence" value="ECO:0007669"/>
    <property type="project" value="InterPro"/>
</dbReference>
<evidence type="ECO:0000256" key="1">
    <source>
        <dbReference type="ARBA" id="ARBA00022723"/>
    </source>
</evidence>
<evidence type="ECO:0000259" key="9">
    <source>
        <dbReference type="PROSITE" id="PS51188"/>
    </source>
</evidence>
<dbReference type="InterPro" id="IPR044713">
    <property type="entry name" value="DNJA1/2-like"/>
</dbReference>
<dbReference type="Gene3D" id="2.60.260.20">
    <property type="entry name" value="Urease metallochaperone UreE, N-terminal domain"/>
    <property type="match status" value="2"/>
</dbReference>
<keyword evidence="1 6" id="KW-0479">Metal-binding</keyword>
<dbReference type="GO" id="GO:0006457">
    <property type="term" value="P:protein folding"/>
    <property type="evidence" value="ECO:0007669"/>
    <property type="project" value="InterPro"/>
</dbReference>
<evidence type="ECO:0000256" key="6">
    <source>
        <dbReference type="PROSITE-ProRule" id="PRU00546"/>
    </source>
</evidence>
<keyword evidence="3 6" id="KW-0863">Zinc-finger</keyword>
<dbReference type="CDD" id="cd10719">
    <property type="entry name" value="DnaJ_zf"/>
    <property type="match status" value="1"/>
</dbReference>
<dbReference type="InterPro" id="IPR002939">
    <property type="entry name" value="DnaJ_C"/>
</dbReference>
<name>A0A423XIC6_9PEZI</name>
<dbReference type="InterPro" id="IPR036410">
    <property type="entry name" value="HSP_DnaJ_Cys-rich_dom_sf"/>
</dbReference>
<dbReference type="PRINTS" id="PR00625">
    <property type="entry name" value="JDOMAIN"/>
</dbReference>
<evidence type="ECO:0000256" key="7">
    <source>
        <dbReference type="SAM" id="MobiDB-lite"/>
    </source>
</evidence>
<dbReference type="InterPro" id="IPR008971">
    <property type="entry name" value="HSP40/DnaJ_pept-bd"/>
</dbReference>
<dbReference type="InterPro" id="IPR001623">
    <property type="entry name" value="DnaJ_domain"/>
</dbReference>
<dbReference type="InterPro" id="IPR001305">
    <property type="entry name" value="HSP_DnaJ_Cys-rich_dom"/>
</dbReference>
<keyword evidence="11" id="KW-1185">Reference proteome</keyword>
<proteinExistence type="inferred from homology"/>
<dbReference type="InterPro" id="IPR018253">
    <property type="entry name" value="DnaJ_domain_CS"/>
</dbReference>
<dbReference type="InParanoid" id="A0A423XIC6"/>
<protein>
    <recommendedName>
        <fullName evidence="12">J domain-containing protein</fullName>
    </recommendedName>
</protein>
<evidence type="ECO:0000313" key="10">
    <source>
        <dbReference type="EMBL" id="ROW16099.1"/>
    </source>
</evidence>
<dbReference type="CDD" id="cd10747">
    <property type="entry name" value="DnaJ_C"/>
    <property type="match status" value="1"/>
</dbReference>
<dbReference type="Gene3D" id="2.10.230.10">
    <property type="entry name" value="Heat shock protein DnaJ, cysteine-rich domain"/>
    <property type="match status" value="1"/>
</dbReference>
<dbReference type="SUPFAM" id="SSF49493">
    <property type="entry name" value="HSP40/DnaJ peptide-binding domain"/>
    <property type="match status" value="2"/>
</dbReference>
<dbReference type="GO" id="GO:0008270">
    <property type="term" value="F:zinc ion binding"/>
    <property type="evidence" value="ECO:0007669"/>
    <property type="project" value="UniProtKB-KW"/>
</dbReference>
<dbReference type="Pfam" id="PF00684">
    <property type="entry name" value="DnaJ_CXXCXGXG"/>
    <property type="match status" value="1"/>
</dbReference>
<evidence type="ECO:0000313" key="11">
    <source>
        <dbReference type="Proteomes" id="UP000285146"/>
    </source>
</evidence>
<dbReference type="Proteomes" id="UP000285146">
    <property type="component" value="Unassembled WGS sequence"/>
</dbReference>
<feature type="region of interest" description="Disordered" evidence="7">
    <location>
        <begin position="362"/>
        <end position="418"/>
    </location>
</feature>
<evidence type="ECO:0008006" key="12">
    <source>
        <dbReference type="Google" id="ProtNLM"/>
    </source>
</evidence>
<dbReference type="Gene3D" id="1.10.287.110">
    <property type="entry name" value="DnaJ domain"/>
    <property type="match status" value="1"/>
</dbReference>
<keyword evidence="2" id="KW-0677">Repeat</keyword>
<keyword evidence="5" id="KW-0143">Chaperone</keyword>
<dbReference type="GO" id="GO:0009408">
    <property type="term" value="P:response to heat"/>
    <property type="evidence" value="ECO:0007669"/>
    <property type="project" value="InterPro"/>
</dbReference>
<reference evidence="10 11" key="1">
    <citation type="submission" date="2015-09" db="EMBL/GenBank/DDBJ databases">
        <title>Host preference determinants of Valsa canker pathogens revealed by comparative genomics.</title>
        <authorList>
            <person name="Yin Z."/>
            <person name="Huang L."/>
        </authorList>
    </citation>
    <scope>NUCLEOTIDE SEQUENCE [LARGE SCALE GENOMIC DNA]</scope>
    <source>
        <strain evidence="10 11">SXYLt</strain>
    </source>
</reference>
<dbReference type="FunFam" id="2.10.230.10:FF:000001">
    <property type="entry name" value="DnaJ subfamily A member 2"/>
    <property type="match status" value="1"/>
</dbReference>
<dbReference type="STRING" id="1230097.A0A423XIC6"/>
<feature type="zinc finger region" description="CR-type" evidence="6">
    <location>
        <begin position="137"/>
        <end position="220"/>
    </location>
</feature>
<feature type="domain" description="J" evidence="8">
    <location>
        <begin position="6"/>
        <end position="71"/>
    </location>
</feature>
<dbReference type="PROSITE" id="PS51188">
    <property type="entry name" value="ZF_CR"/>
    <property type="match status" value="1"/>
</dbReference>
<dbReference type="FunFam" id="1.10.287.110:FF:000048">
    <property type="entry name" value="DnaJ family protein"/>
    <property type="match status" value="1"/>
</dbReference>
<dbReference type="CDD" id="cd06257">
    <property type="entry name" value="DnaJ"/>
    <property type="match status" value="1"/>
</dbReference>
<dbReference type="Pfam" id="PF00226">
    <property type="entry name" value="DnaJ"/>
    <property type="match status" value="1"/>
</dbReference>
<dbReference type="HAMAP" id="MF_01152">
    <property type="entry name" value="DnaJ"/>
    <property type="match status" value="1"/>
</dbReference>
<dbReference type="InterPro" id="IPR036869">
    <property type="entry name" value="J_dom_sf"/>
</dbReference>
<keyword evidence="4 6" id="KW-0862">Zinc</keyword>
<dbReference type="GO" id="GO:0030544">
    <property type="term" value="F:Hsp70 protein binding"/>
    <property type="evidence" value="ECO:0007669"/>
    <property type="project" value="InterPro"/>
</dbReference>